<dbReference type="Proteomes" id="UP000199054">
    <property type="component" value="Unassembled WGS sequence"/>
</dbReference>
<accession>A0A1H8F5G3</accession>
<dbReference type="CDD" id="cd03469">
    <property type="entry name" value="Rieske_RO_Alpha_N"/>
    <property type="match status" value="1"/>
</dbReference>
<dbReference type="InterPro" id="IPR036922">
    <property type="entry name" value="Rieske_2Fe-2S_sf"/>
</dbReference>
<evidence type="ECO:0000256" key="3">
    <source>
        <dbReference type="ARBA" id="ARBA00023002"/>
    </source>
</evidence>
<dbReference type="GO" id="GO:0016491">
    <property type="term" value="F:oxidoreductase activity"/>
    <property type="evidence" value="ECO:0007669"/>
    <property type="project" value="UniProtKB-KW"/>
</dbReference>
<keyword evidence="2" id="KW-0479">Metal-binding</keyword>
<name>A0A1H8F5G3_9RHOB</name>
<reference evidence="7 8" key="1">
    <citation type="submission" date="2016-10" db="EMBL/GenBank/DDBJ databases">
        <authorList>
            <person name="de Groot N.N."/>
        </authorList>
    </citation>
    <scope>NUCLEOTIDE SEQUENCE [LARGE SCALE GENOMIC DNA]</scope>
    <source>
        <strain evidence="7 8">DSM 8512</strain>
    </source>
</reference>
<evidence type="ECO:0000256" key="4">
    <source>
        <dbReference type="ARBA" id="ARBA00023004"/>
    </source>
</evidence>
<evidence type="ECO:0000256" key="1">
    <source>
        <dbReference type="ARBA" id="ARBA00022714"/>
    </source>
</evidence>
<feature type="domain" description="Rieske" evidence="6">
    <location>
        <begin position="6"/>
        <end position="110"/>
    </location>
</feature>
<dbReference type="InterPro" id="IPR017941">
    <property type="entry name" value="Rieske_2Fe-2S"/>
</dbReference>
<keyword evidence="8" id="KW-1185">Reference proteome</keyword>
<dbReference type="PROSITE" id="PS51296">
    <property type="entry name" value="RIESKE"/>
    <property type="match status" value="1"/>
</dbReference>
<protein>
    <submittedName>
        <fullName evidence="7">Rieske [2Fe-2S] domain-containing protein</fullName>
    </submittedName>
</protein>
<keyword evidence="3" id="KW-0560">Oxidoreductase</keyword>
<dbReference type="InterPro" id="IPR050584">
    <property type="entry name" value="Cholesterol_7-desaturase"/>
</dbReference>
<proteinExistence type="predicted"/>
<dbReference type="SUPFAM" id="SSF50022">
    <property type="entry name" value="ISP domain"/>
    <property type="match status" value="1"/>
</dbReference>
<keyword evidence="4" id="KW-0408">Iron</keyword>
<evidence type="ECO:0000313" key="8">
    <source>
        <dbReference type="Proteomes" id="UP000199054"/>
    </source>
</evidence>
<dbReference type="GO" id="GO:0051537">
    <property type="term" value="F:2 iron, 2 sulfur cluster binding"/>
    <property type="evidence" value="ECO:0007669"/>
    <property type="project" value="UniProtKB-KW"/>
</dbReference>
<dbReference type="OrthoDB" id="9800776at2"/>
<evidence type="ECO:0000256" key="2">
    <source>
        <dbReference type="ARBA" id="ARBA00022723"/>
    </source>
</evidence>
<sequence length="220" mass="23543">MAPDQWNAVALDSQIRASSSNPVIVNDYAVALWRSASGEVNAWEDRCPHRGMRLSLGFVEGDNLRCIYHGWGYAPDGQCKVIPAHPGLTPPKTICAQRHAVASRYGLIWTNLAADPQAALPDLGADDGWQAVRSIFLNLAVQDARKAVTDDLAGWGGALTDGDVVTLELQDGSTLAAAFQPVDAGSTGVHFVVRGPAASAEGRHVLARQVVQLRDRIENN</sequence>
<dbReference type="AlphaFoldDB" id="A0A1H8F5G3"/>
<dbReference type="Gene3D" id="2.102.10.10">
    <property type="entry name" value="Rieske [2Fe-2S] iron-sulphur domain"/>
    <property type="match status" value="1"/>
</dbReference>
<dbReference type="STRING" id="34002.SAMN04489859_1003164"/>
<dbReference type="Pfam" id="PF00355">
    <property type="entry name" value="Rieske"/>
    <property type="match status" value="1"/>
</dbReference>
<dbReference type="GO" id="GO:0005506">
    <property type="term" value="F:iron ion binding"/>
    <property type="evidence" value="ECO:0007669"/>
    <property type="project" value="InterPro"/>
</dbReference>
<dbReference type="EMBL" id="FODE01000003">
    <property type="protein sequence ID" value="SEN26902.1"/>
    <property type="molecule type" value="Genomic_DNA"/>
</dbReference>
<gene>
    <name evidence="7" type="ORF">SAMN04489859_1003164</name>
</gene>
<dbReference type="PROSITE" id="PS00570">
    <property type="entry name" value="RING_HYDROXYL_ALPHA"/>
    <property type="match status" value="1"/>
</dbReference>
<evidence type="ECO:0000313" key="7">
    <source>
        <dbReference type="EMBL" id="SEN26902.1"/>
    </source>
</evidence>
<dbReference type="PANTHER" id="PTHR21266">
    <property type="entry name" value="IRON-SULFUR DOMAIN CONTAINING PROTEIN"/>
    <property type="match status" value="1"/>
</dbReference>
<keyword evidence="5" id="KW-0411">Iron-sulfur</keyword>
<evidence type="ECO:0000256" key="5">
    <source>
        <dbReference type="ARBA" id="ARBA00023014"/>
    </source>
</evidence>
<dbReference type="InterPro" id="IPR015881">
    <property type="entry name" value="ARHD_Rieske_2Fe_2S"/>
</dbReference>
<evidence type="ECO:0000259" key="6">
    <source>
        <dbReference type="PROSITE" id="PS51296"/>
    </source>
</evidence>
<organism evidence="7 8">
    <name type="scientific">Paracoccus alcaliphilus</name>
    <dbReference type="NCBI Taxonomy" id="34002"/>
    <lineage>
        <taxon>Bacteria</taxon>
        <taxon>Pseudomonadati</taxon>
        <taxon>Pseudomonadota</taxon>
        <taxon>Alphaproteobacteria</taxon>
        <taxon>Rhodobacterales</taxon>
        <taxon>Paracoccaceae</taxon>
        <taxon>Paracoccus</taxon>
    </lineage>
</organism>
<dbReference type="PANTHER" id="PTHR21266:SF60">
    <property type="entry name" value="3-KETOSTEROID-9-ALPHA-MONOOXYGENASE, OXYGENASE COMPONENT"/>
    <property type="match status" value="1"/>
</dbReference>
<keyword evidence="1" id="KW-0001">2Fe-2S</keyword>